<comment type="caution">
    <text evidence="4">The sequence shown here is derived from an EMBL/GenBank/DDBJ whole genome shotgun (WGS) entry which is preliminary data.</text>
</comment>
<feature type="domain" description="Response regulatory" evidence="3">
    <location>
        <begin position="29"/>
        <end position="156"/>
    </location>
</feature>
<reference evidence="4 5" key="1">
    <citation type="submission" date="2019-09" db="EMBL/GenBank/DDBJ databases">
        <title>Genomes of family Cryomorphaceae.</title>
        <authorList>
            <person name="Bowman J.P."/>
        </authorList>
    </citation>
    <scope>NUCLEOTIDE SEQUENCE [LARGE SCALE GENOMIC DNA]</scope>
    <source>
        <strain evidence="4 5">LMG 25704</strain>
    </source>
</reference>
<evidence type="ECO:0000313" key="5">
    <source>
        <dbReference type="Proteomes" id="UP000468650"/>
    </source>
</evidence>
<evidence type="ECO:0000313" key="4">
    <source>
        <dbReference type="EMBL" id="KAB2814249.1"/>
    </source>
</evidence>
<organism evidence="4 5">
    <name type="scientific">Phaeocystidibacter luteus</name>
    <dbReference type="NCBI Taxonomy" id="911197"/>
    <lineage>
        <taxon>Bacteria</taxon>
        <taxon>Pseudomonadati</taxon>
        <taxon>Bacteroidota</taxon>
        <taxon>Flavobacteriia</taxon>
        <taxon>Flavobacteriales</taxon>
        <taxon>Phaeocystidibacteraceae</taxon>
        <taxon>Phaeocystidibacter</taxon>
    </lineage>
</organism>
<dbReference type="Gene3D" id="3.40.50.2300">
    <property type="match status" value="1"/>
</dbReference>
<keyword evidence="1" id="KW-0597">Phosphoprotein</keyword>
<feature type="region of interest" description="Disordered" evidence="2">
    <location>
        <begin position="1"/>
        <end position="20"/>
    </location>
</feature>
<dbReference type="InterPro" id="IPR011006">
    <property type="entry name" value="CheY-like_superfamily"/>
</dbReference>
<dbReference type="OrthoDB" id="673128at2"/>
<dbReference type="AlphaFoldDB" id="A0A6N6RLB0"/>
<dbReference type="GO" id="GO:0000160">
    <property type="term" value="P:phosphorelay signal transduction system"/>
    <property type="evidence" value="ECO:0007669"/>
    <property type="project" value="InterPro"/>
</dbReference>
<dbReference type="SMART" id="SM00448">
    <property type="entry name" value="REC"/>
    <property type="match status" value="1"/>
</dbReference>
<evidence type="ECO:0000256" key="1">
    <source>
        <dbReference type="PROSITE-ProRule" id="PRU00169"/>
    </source>
</evidence>
<proteinExistence type="predicted"/>
<evidence type="ECO:0000259" key="3">
    <source>
        <dbReference type="PROSITE" id="PS50110"/>
    </source>
</evidence>
<keyword evidence="5" id="KW-1185">Reference proteome</keyword>
<protein>
    <submittedName>
        <fullName evidence="4">Response regulator</fullName>
    </submittedName>
</protein>
<name>A0A6N6RLB0_9FLAO</name>
<dbReference type="SUPFAM" id="SSF52172">
    <property type="entry name" value="CheY-like"/>
    <property type="match status" value="1"/>
</dbReference>
<dbReference type="EMBL" id="WBVO01000001">
    <property type="protein sequence ID" value="KAB2814249.1"/>
    <property type="molecule type" value="Genomic_DNA"/>
</dbReference>
<dbReference type="PROSITE" id="PS50110">
    <property type="entry name" value="RESPONSE_REGULATORY"/>
    <property type="match status" value="1"/>
</dbReference>
<accession>A0A6N6RLB0</accession>
<dbReference type="Pfam" id="PF00072">
    <property type="entry name" value="Response_reg"/>
    <property type="match status" value="1"/>
</dbReference>
<feature type="modified residue" description="4-aspartylphosphate" evidence="1">
    <location>
        <position position="86"/>
    </location>
</feature>
<dbReference type="Proteomes" id="UP000468650">
    <property type="component" value="Unassembled WGS sequence"/>
</dbReference>
<evidence type="ECO:0000256" key="2">
    <source>
        <dbReference type="SAM" id="MobiDB-lite"/>
    </source>
</evidence>
<gene>
    <name evidence="4" type="ORF">F8C67_00535</name>
</gene>
<sequence length="165" mass="18492">MYKRGGHNHDCYSSKTRGGKGVSDSLNIGLILIDDSFIDRTIVSKNMGLFYPNMPFLSFDSALDALKEAKESTLLPEVDYRVILLDIYMPEMNGFAFVDAFSQLPKDELDKYCVFMLSSSIDGGDMDKVAGRSVVKKFISKPLNGDVLKDVMIWAKLAYSDLKEH</sequence>
<dbReference type="InterPro" id="IPR001789">
    <property type="entry name" value="Sig_transdc_resp-reg_receiver"/>
</dbReference>